<dbReference type="EMBL" id="LT840185">
    <property type="protein sequence ID" value="SMF69770.1"/>
    <property type="molecule type" value="Genomic_DNA"/>
</dbReference>
<evidence type="ECO:0008006" key="3">
    <source>
        <dbReference type="Google" id="ProtNLM"/>
    </source>
</evidence>
<dbReference type="Gene3D" id="3.20.20.370">
    <property type="entry name" value="Glycoside hydrolase/deacetylase"/>
    <property type="match status" value="1"/>
</dbReference>
<proteinExistence type="predicted"/>
<protein>
    <recommendedName>
        <fullName evidence="3">WalW protein</fullName>
    </recommendedName>
</protein>
<name>A0A1X7GHD9_9SPHN</name>
<dbReference type="RefSeq" id="WP_085218438.1">
    <property type="nucleotide sequence ID" value="NZ_LT840185.1"/>
</dbReference>
<dbReference type="GO" id="GO:0005975">
    <property type="term" value="P:carbohydrate metabolic process"/>
    <property type="evidence" value="ECO:0007669"/>
    <property type="project" value="InterPro"/>
</dbReference>
<accession>A0A1X7GHD9</accession>
<dbReference type="Proteomes" id="UP000192934">
    <property type="component" value="Chromosome I"/>
</dbReference>
<keyword evidence="2" id="KW-1185">Reference proteome</keyword>
<dbReference type="AlphaFoldDB" id="A0A1X7GHD9"/>
<dbReference type="SUPFAM" id="SSF88713">
    <property type="entry name" value="Glycoside hydrolase/deacetylase"/>
    <property type="match status" value="1"/>
</dbReference>
<sequence length="335" mass="36742">MTHDPPRLLIVVDTEEEFDWRAPFSRDSVATRSIPAQLAAHRIYDRLGVVPTYVVDYPVANDPQAVEILGGLARDGRAIIGAHLHPWVTPPHDEEVSALNSYQCNLPPDLERAKIETITAAIERSFGARPTVFKAGRYGFGAATRDTLVDLGYKVDCSVLPFTSLARDGGPNYYGAADRPVWLDADRRLLEVPVTTGYVGTLARLGANIQPLFDSRRAAKLHLPGFLAKSGLVARSRLSPEGVSAKEQCQLLETLVRSNRKIFSMSYHSPSLAPGNTPYVKSGPDLVRFLDTIEEVLTYFRDALGGVFTTFDAVYAREAAALAERGERRGGRYAA</sequence>
<evidence type="ECO:0000313" key="1">
    <source>
        <dbReference type="EMBL" id="SMF69770.1"/>
    </source>
</evidence>
<organism evidence="1 2">
    <name type="scientific">Allosphingosinicella indica</name>
    <dbReference type="NCBI Taxonomy" id="941907"/>
    <lineage>
        <taxon>Bacteria</taxon>
        <taxon>Pseudomonadati</taxon>
        <taxon>Pseudomonadota</taxon>
        <taxon>Alphaproteobacteria</taxon>
        <taxon>Sphingomonadales</taxon>
        <taxon>Sphingomonadaceae</taxon>
        <taxon>Allosphingosinicella</taxon>
    </lineage>
</organism>
<dbReference type="InterPro" id="IPR011330">
    <property type="entry name" value="Glyco_hydro/deAcase_b/a-brl"/>
</dbReference>
<dbReference type="OrthoDB" id="9771584at2"/>
<dbReference type="CDD" id="cd10935">
    <property type="entry name" value="CE4_WalW"/>
    <property type="match status" value="1"/>
</dbReference>
<reference evidence="2" key="1">
    <citation type="submission" date="2017-04" db="EMBL/GenBank/DDBJ databases">
        <authorList>
            <person name="Varghese N."/>
            <person name="Submissions S."/>
        </authorList>
    </citation>
    <scope>NUCLEOTIDE SEQUENCE [LARGE SCALE GENOMIC DNA]</scope>
    <source>
        <strain evidence="2">Dd16</strain>
    </source>
</reference>
<dbReference type="STRING" id="941907.SAMN06295910_1770"/>
<gene>
    <name evidence="1" type="ORF">SAMN06295910_1770</name>
</gene>
<evidence type="ECO:0000313" key="2">
    <source>
        <dbReference type="Proteomes" id="UP000192934"/>
    </source>
</evidence>